<protein>
    <submittedName>
        <fullName evidence="2">DUF1576 domain-containing protein</fullName>
    </submittedName>
</protein>
<accession>A0AAE3DM05</accession>
<keyword evidence="1" id="KW-0812">Transmembrane</keyword>
<evidence type="ECO:0000256" key="1">
    <source>
        <dbReference type="SAM" id="Phobius"/>
    </source>
</evidence>
<gene>
    <name evidence="2" type="ORF">LKD32_11780</name>
</gene>
<name>A0AAE3DM05_9FIRM</name>
<dbReference type="AlphaFoldDB" id="A0AAE3DM05"/>
<feature type="transmembrane region" description="Helical" evidence="1">
    <location>
        <begin position="404"/>
        <end position="422"/>
    </location>
</feature>
<feature type="transmembrane region" description="Helical" evidence="1">
    <location>
        <begin position="248"/>
        <end position="268"/>
    </location>
</feature>
<feature type="transmembrane region" description="Helical" evidence="1">
    <location>
        <begin position="133"/>
        <end position="152"/>
    </location>
</feature>
<reference evidence="2" key="1">
    <citation type="submission" date="2021-10" db="EMBL/GenBank/DDBJ databases">
        <title>Anaerobic single-cell dispensing facilitates the cultivation of human gut bacteria.</title>
        <authorList>
            <person name="Afrizal A."/>
        </authorList>
    </citation>
    <scope>NUCLEOTIDE SEQUENCE</scope>
    <source>
        <strain evidence="2">CLA-AA-H274</strain>
    </source>
</reference>
<feature type="transmembrane region" description="Helical" evidence="1">
    <location>
        <begin position="38"/>
        <end position="60"/>
    </location>
</feature>
<dbReference type="Pfam" id="PF07613">
    <property type="entry name" value="DUF1576"/>
    <property type="match status" value="2"/>
</dbReference>
<feature type="transmembrane region" description="Helical" evidence="1">
    <location>
        <begin position="96"/>
        <end position="121"/>
    </location>
</feature>
<comment type="caution">
    <text evidence="2">The sequence shown here is derived from an EMBL/GenBank/DDBJ whole genome shotgun (WGS) entry which is preliminary data.</text>
</comment>
<feature type="transmembrane region" description="Helical" evidence="1">
    <location>
        <begin position="66"/>
        <end position="84"/>
    </location>
</feature>
<organism evidence="2 3">
    <name type="scientific">Brotaphodocola catenula</name>
    <dbReference type="NCBI Taxonomy" id="2885361"/>
    <lineage>
        <taxon>Bacteria</taxon>
        <taxon>Bacillati</taxon>
        <taxon>Bacillota</taxon>
        <taxon>Clostridia</taxon>
        <taxon>Lachnospirales</taxon>
        <taxon>Lachnospiraceae</taxon>
        <taxon>Brotaphodocola</taxon>
    </lineage>
</organism>
<dbReference type="InterPro" id="IPR011470">
    <property type="entry name" value="DUF1576"/>
</dbReference>
<proteinExistence type="predicted"/>
<feature type="transmembrane region" description="Helical" evidence="1">
    <location>
        <begin position="172"/>
        <end position="190"/>
    </location>
</feature>
<dbReference type="RefSeq" id="WP_308451823.1">
    <property type="nucleotide sequence ID" value="NZ_JAJEPU010000040.1"/>
</dbReference>
<feature type="transmembrane region" description="Helical" evidence="1">
    <location>
        <begin position="349"/>
        <end position="369"/>
    </location>
</feature>
<dbReference type="EMBL" id="JAJEPU010000040">
    <property type="protein sequence ID" value="MCC2165541.1"/>
    <property type="molecule type" value="Genomic_DNA"/>
</dbReference>
<keyword evidence="1" id="KW-0472">Membrane</keyword>
<keyword evidence="1" id="KW-1133">Transmembrane helix</keyword>
<feature type="transmembrane region" description="Helical" evidence="1">
    <location>
        <begin position="202"/>
        <end position="221"/>
    </location>
</feature>
<evidence type="ECO:0000313" key="2">
    <source>
        <dbReference type="EMBL" id="MCC2165541.1"/>
    </source>
</evidence>
<sequence>MNAKQNSRIINGIAFGFSTAFLISAGIATLYTRKTISAVLYGWYLILITPCPLVTDYFAVGGLSSAMLNAGACGLLCAILMVSLKGESRANTMAGYFLVVAHCFYGLNILNMLPCLFTPFIYLKLKHLNFKSNLHVCMFTTSFAPFISEFLFRYTIGDNFVFGQVQLTAKGVILAILFSLMLGFVVPAILPGAHAWHKGYNLYNGGLAFGIFGFLVFNFMYRTMGIEVPTSLVVDTPVYEQFGHSFRLYGNCFYLTIFAICILSGYILNGKSLHGLKHLFKDTGFRSDFAEKYGMPICLMNIGFYGCIFLIYLNLAIQFSEGAGFTGPTFGIVLAALTFTAMGQHPRNILPILLGYECLYLFTLFFCHINGRQLTWSISMQGYLNGAAFATGMSPIVGRYGTRAGIACGFLCASICTATSALHGGFVLYNGGFTAGITILIVLPILEHYVPATREEMKDQHVNMRDLITLVQNNVDPNLIRPYDTSRYNELGDDMDEQ</sequence>
<dbReference type="Proteomes" id="UP001198962">
    <property type="component" value="Unassembled WGS sequence"/>
</dbReference>
<feature type="transmembrane region" description="Helical" evidence="1">
    <location>
        <begin position="12"/>
        <end position="31"/>
    </location>
</feature>
<feature type="transmembrane region" description="Helical" evidence="1">
    <location>
        <begin position="325"/>
        <end position="343"/>
    </location>
</feature>
<keyword evidence="3" id="KW-1185">Reference proteome</keyword>
<feature type="transmembrane region" description="Helical" evidence="1">
    <location>
        <begin position="293"/>
        <end position="313"/>
    </location>
</feature>
<feature type="transmembrane region" description="Helical" evidence="1">
    <location>
        <begin position="428"/>
        <end position="450"/>
    </location>
</feature>
<evidence type="ECO:0000313" key="3">
    <source>
        <dbReference type="Proteomes" id="UP001198962"/>
    </source>
</evidence>